<dbReference type="HAMAP" id="MF_02087">
    <property type="entry name" value="PLP_homeostasis"/>
    <property type="match status" value="1"/>
</dbReference>
<comment type="function">
    <text evidence="2">Pyridoxal 5'-phosphate (PLP)-binding protein, which is involved in PLP homeostasis.</text>
</comment>
<dbReference type="GO" id="GO:0030170">
    <property type="term" value="F:pyridoxal phosphate binding"/>
    <property type="evidence" value="ECO:0007669"/>
    <property type="project" value="UniProtKB-UniRule"/>
</dbReference>
<evidence type="ECO:0000313" key="6">
    <source>
        <dbReference type="EMBL" id="CDZ77670.1"/>
    </source>
</evidence>
<feature type="modified residue" description="N6-(pyridoxal phosphate)lysine" evidence="2 3">
    <location>
        <position position="35"/>
    </location>
</feature>
<dbReference type="STRING" id="1034943.BN59_01960"/>
<keyword evidence="1 2" id="KW-0663">Pyridoxal phosphate</keyword>
<dbReference type="NCBIfam" id="TIGR00044">
    <property type="entry name" value="YggS family pyridoxal phosphate-dependent enzyme"/>
    <property type="match status" value="1"/>
</dbReference>
<dbReference type="PIRSF" id="PIRSF004848">
    <property type="entry name" value="YBL036c_PLPDEIII"/>
    <property type="match status" value="1"/>
</dbReference>
<dbReference type="CDD" id="cd06824">
    <property type="entry name" value="PLPDE_III_Yggs_like"/>
    <property type="match status" value="1"/>
</dbReference>
<evidence type="ECO:0000256" key="4">
    <source>
        <dbReference type="RuleBase" id="RU004514"/>
    </source>
</evidence>
<reference evidence="6 7" key="1">
    <citation type="submission" date="2014-06" db="EMBL/GenBank/DDBJ databases">
        <authorList>
            <person name="Urmite Genomes Urmite Genomes"/>
        </authorList>
    </citation>
    <scope>NUCLEOTIDE SEQUENCE [LARGE SCALE GENOMIC DNA]</scope>
</reference>
<dbReference type="eggNOG" id="COG0325">
    <property type="taxonomic scope" value="Bacteria"/>
</dbReference>
<dbReference type="Pfam" id="PF01168">
    <property type="entry name" value="Ala_racemase_N"/>
    <property type="match status" value="1"/>
</dbReference>
<dbReference type="OrthoDB" id="9804072at2"/>
<evidence type="ECO:0000256" key="3">
    <source>
        <dbReference type="PIRSR" id="PIRSR004848-1"/>
    </source>
</evidence>
<dbReference type="FunFam" id="3.20.20.10:FF:000018">
    <property type="entry name" value="Pyridoxal phosphate homeostasis protein"/>
    <property type="match status" value="1"/>
</dbReference>
<dbReference type="PANTHER" id="PTHR10146:SF14">
    <property type="entry name" value="PYRIDOXAL PHOSPHATE HOMEOSTASIS PROTEIN"/>
    <property type="match status" value="1"/>
</dbReference>
<dbReference type="Proteomes" id="UP000044071">
    <property type="component" value="Unassembled WGS sequence"/>
</dbReference>
<comment type="similarity">
    <text evidence="2 4">Belongs to the pyridoxal phosphate-binding protein YggS/PROSC family.</text>
</comment>
<accession>A0A078KT75</accession>
<dbReference type="InterPro" id="IPR001608">
    <property type="entry name" value="Ala_racemase_N"/>
</dbReference>
<sequence length="229" mass="25701">MTIAEQVFKIQQVIINTAKSCQREPEAIQLMAVSKGQPANAIREAFATGLVNFGENYLQEAQAKMHSLADLALNWHFIGPIQSNKVQAIAENFSWVHSLDREKIAKLLAQHRPESLPALNLCLQVNLDNEESKSGLAPQQVAELARQVQQLPRLRLRGLMAIPKPQSDEQQQYESLLRLTRLFNQLNKDLNLSMDTLSMGMSDDIVAAIRAGSTMLRIGRAIFGERPRY</sequence>
<dbReference type="Gene3D" id="3.20.20.10">
    <property type="entry name" value="Alanine racemase"/>
    <property type="match status" value="1"/>
</dbReference>
<evidence type="ECO:0000259" key="5">
    <source>
        <dbReference type="Pfam" id="PF01168"/>
    </source>
</evidence>
<name>A0A078KT75_9GAMM</name>
<dbReference type="InterPro" id="IPR011078">
    <property type="entry name" value="PyrdxlP_homeostasis"/>
</dbReference>
<feature type="domain" description="Alanine racemase N-terminal" evidence="5">
    <location>
        <begin position="26"/>
        <end position="227"/>
    </location>
</feature>
<evidence type="ECO:0000313" key="7">
    <source>
        <dbReference type="Proteomes" id="UP000044071"/>
    </source>
</evidence>
<dbReference type="PROSITE" id="PS01211">
    <property type="entry name" value="UPF0001"/>
    <property type="match status" value="1"/>
</dbReference>
<protein>
    <recommendedName>
        <fullName evidence="2">Pyridoxal phosphate homeostasis protein</fullName>
        <shortName evidence="2">PLP homeostasis protein</shortName>
    </recommendedName>
</protein>
<keyword evidence="7" id="KW-1185">Reference proteome</keyword>
<dbReference type="RefSeq" id="WP_043874169.1">
    <property type="nucleotide sequence ID" value="NZ_CCVW01000002.1"/>
</dbReference>
<dbReference type="EMBL" id="CCSB01000002">
    <property type="protein sequence ID" value="CDZ77670.1"/>
    <property type="molecule type" value="Genomic_DNA"/>
</dbReference>
<dbReference type="InterPro" id="IPR029066">
    <property type="entry name" value="PLP-binding_barrel"/>
</dbReference>
<evidence type="ECO:0000256" key="1">
    <source>
        <dbReference type="ARBA" id="ARBA00022898"/>
    </source>
</evidence>
<dbReference type="PANTHER" id="PTHR10146">
    <property type="entry name" value="PROLINE SYNTHETASE CO-TRANSCRIBED BACTERIAL HOMOLOG PROTEIN"/>
    <property type="match status" value="1"/>
</dbReference>
<gene>
    <name evidence="6" type="ORF">BN59_01960</name>
</gene>
<evidence type="ECO:0000256" key="2">
    <source>
        <dbReference type="HAMAP-Rule" id="MF_02087"/>
    </source>
</evidence>
<comment type="cofactor">
    <cofactor evidence="3">
        <name>pyridoxal 5'-phosphate</name>
        <dbReference type="ChEBI" id="CHEBI:597326"/>
    </cofactor>
</comment>
<dbReference type="SUPFAM" id="SSF51419">
    <property type="entry name" value="PLP-binding barrel"/>
    <property type="match status" value="1"/>
</dbReference>
<dbReference type="AlphaFoldDB" id="A0A078KT75"/>
<organism evidence="6 7">
    <name type="scientific">Legionella massiliensis</name>
    <dbReference type="NCBI Taxonomy" id="1034943"/>
    <lineage>
        <taxon>Bacteria</taxon>
        <taxon>Pseudomonadati</taxon>
        <taxon>Pseudomonadota</taxon>
        <taxon>Gammaproteobacteria</taxon>
        <taxon>Legionellales</taxon>
        <taxon>Legionellaceae</taxon>
        <taxon>Legionella</taxon>
    </lineage>
</organism>
<proteinExistence type="inferred from homology"/>